<dbReference type="SUPFAM" id="SSF52279">
    <property type="entry name" value="Beta-D-glucan exohydrolase, C-terminal domain"/>
    <property type="match status" value="1"/>
</dbReference>
<name>A0A2T3P0K2_9GAMM</name>
<evidence type="ECO:0000313" key="11">
    <source>
        <dbReference type="Proteomes" id="UP000241771"/>
    </source>
</evidence>
<dbReference type="InterPro" id="IPR051915">
    <property type="entry name" value="Cellulose_Degrad_GH3"/>
</dbReference>
<comment type="caution">
    <text evidence="10">The sequence shown here is derived from an EMBL/GenBank/DDBJ whole genome shotgun (WGS) entry which is preliminary data.</text>
</comment>
<keyword evidence="11" id="KW-1185">Reference proteome</keyword>
<feature type="chain" id="PRO_5015449534" description="beta-glucosidase" evidence="7">
    <location>
        <begin position="27"/>
        <end position="707"/>
    </location>
</feature>
<dbReference type="AlphaFoldDB" id="A0A2T3P0K2"/>
<dbReference type="OrthoDB" id="9781691at2"/>
<evidence type="ECO:0000256" key="6">
    <source>
        <dbReference type="ARBA" id="ARBA00023295"/>
    </source>
</evidence>
<sequence length="707" mass="77391">MNSKFFTLAPIAVALVLAGCNSSSNSNDGKDDLIQPVVQSRVHALLEVDGYRFRDLDGDGSLAPYEDWRLPVNQRVEDLLSRMTLGEKVGLMLISTHNMGRDKLGKADGRLNENDSVSSFNPFNPAVPTLAPMMSESGATKGIQERHLRRFIARDNESAFISALWANNLQEVAEDTRLGIPALITSNPRNHIAADAGIGVSVGETAFSAWPGELGLAATRDAELVKEFAEIAAQEWVSVGLRKGYQYMADIGTEPRWERVEGTFGEDAHLAADMIKAITEGFQGDKLGTHSVALTTKHFPGGGPQVDGEDPHFHWGQEQHYPGGMFDYHLIPFQAAIDSGTSSIMPYYAMPINSTSDLDFDFEEVAFAYNKAIITDLLRKEMGFDGIVNSDTGPIFWQPWGVESYNLNERYQKALESGIDLFSGNANPEYLLETVESGMVSEDRIDQSVRRLLREKFELGIFENPYVDPQYASEVAGNEEFQKKADIAQRKSIVLLENDKSILPLRQNSNVYIEKMWSDAQCSGGIMSMGAESAATVAAKNTLLPASNEVVETNLARSLGLNSAETINIVDDIDDADTAVLVVIPNNCGLFSASEDPISLKLSENNIDIDYINDVAGNKDTVLVVNFTSPWSLEEVDSANLHSVVATFGTSDAAILDVLTGEFNPSGKMPISIPMRQVDADNNDSDVPGHMDSKMQLRWTFGDGLSY</sequence>
<keyword evidence="4 7" id="KW-0732">Signal</keyword>
<dbReference type="Gene3D" id="3.20.20.300">
    <property type="entry name" value="Glycoside hydrolase, family 3, N-terminal domain"/>
    <property type="match status" value="1"/>
</dbReference>
<feature type="domain" description="Glycoside hydrolase family 3 N-terminal" evidence="8">
    <location>
        <begin position="166"/>
        <end position="454"/>
    </location>
</feature>
<dbReference type="Gene3D" id="3.40.50.1700">
    <property type="entry name" value="Glycoside hydrolase family 3 C-terminal domain"/>
    <property type="match status" value="1"/>
</dbReference>
<dbReference type="InterPro" id="IPR002772">
    <property type="entry name" value="Glyco_hydro_3_C"/>
</dbReference>
<evidence type="ECO:0000256" key="4">
    <source>
        <dbReference type="ARBA" id="ARBA00022729"/>
    </source>
</evidence>
<feature type="signal peptide" evidence="7">
    <location>
        <begin position="1"/>
        <end position="26"/>
    </location>
</feature>
<evidence type="ECO:0000256" key="2">
    <source>
        <dbReference type="ARBA" id="ARBA00005336"/>
    </source>
</evidence>
<proteinExistence type="inferred from homology"/>
<keyword evidence="5 10" id="KW-0378">Hydrolase</keyword>
<dbReference type="PROSITE" id="PS51257">
    <property type="entry name" value="PROKAR_LIPOPROTEIN"/>
    <property type="match status" value="1"/>
</dbReference>
<evidence type="ECO:0000259" key="8">
    <source>
        <dbReference type="Pfam" id="PF00933"/>
    </source>
</evidence>
<comment type="catalytic activity">
    <reaction evidence="1">
        <text>Hydrolysis of terminal, non-reducing beta-D-glucosyl residues with release of beta-D-glucose.</text>
        <dbReference type="EC" id="3.2.1.21"/>
    </reaction>
</comment>
<dbReference type="GO" id="GO:0009251">
    <property type="term" value="P:glucan catabolic process"/>
    <property type="evidence" value="ECO:0007669"/>
    <property type="project" value="TreeGrafter"/>
</dbReference>
<organism evidence="10 11">
    <name type="scientific">Photobacterium sanctipauli</name>
    <dbReference type="NCBI Taxonomy" id="1342794"/>
    <lineage>
        <taxon>Bacteria</taxon>
        <taxon>Pseudomonadati</taxon>
        <taxon>Pseudomonadota</taxon>
        <taxon>Gammaproteobacteria</taxon>
        <taxon>Vibrionales</taxon>
        <taxon>Vibrionaceae</taxon>
        <taxon>Photobacterium</taxon>
    </lineage>
</organism>
<dbReference type="PANTHER" id="PTHR30620:SF16">
    <property type="entry name" value="LYSOSOMAL BETA GLUCOSIDASE"/>
    <property type="match status" value="1"/>
</dbReference>
<dbReference type="PRINTS" id="PR00133">
    <property type="entry name" value="GLHYDRLASE3"/>
</dbReference>
<evidence type="ECO:0000256" key="5">
    <source>
        <dbReference type="ARBA" id="ARBA00022801"/>
    </source>
</evidence>
<dbReference type="EMBL" id="PYMA01000001">
    <property type="protein sequence ID" value="PSW22045.1"/>
    <property type="molecule type" value="Genomic_DNA"/>
</dbReference>
<evidence type="ECO:0000256" key="3">
    <source>
        <dbReference type="ARBA" id="ARBA00012744"/>
    </source>
</evidence>
<dbReference type="Pfam" id="PF00933">
    <property type="entry name" value="Glyco_hydro_3"/>
    <property type="match status" value="1"/>
</dbReference>
<feature type="domain" description="Glycoside hydrolase family 3 C-terminal" evidence="9">
    <location>
        <begin position="493"/>
        <end position="707"/>
    </location>
</feature>
<comment type="similarity">
    <text evidence="2">Belongs to the glycosyl hydrolase 3 family.</text>
</comment>
<evidence type="ECO:0000259" key="9">
    <source>
        <dbReference type="Pfam" id="PF01915"/>
    </source>
</evidence>
<gene>
    <name evidence="10" type="ORF">C9I98_01925</name>
</gene>
<keyword evidence="6" id="KW-0326">Glycosidase</keyword>
<protein>
    <recommendedName>
        <fullName evidence="3">beta-glucosidase</fullName>
        <ecNumber evidence="3">3.2.1.21</ecNumber>
    </recommendedName>
</protein>
<dbReference type="SUPFAM" id="SSF51445">
    <property type="entry name" value="(Trans)glycosidases"/>
    <property type="match status" value="1"/>
</dbReference>
<dbReference type="RefSeq" id="WP_036826307.1">
    <property type="nucleotide sequence ID" value="NZ_JGVO01000735.1"/>
</dbReference>
<evidence type="ECO:0000256" key="7">
    <source>
        <dbReference type="SAM" id="SignalP"/>
    </source>
</evidence>
<dbReference type="Proteomes" id="UP000241771">
    <property type="component" value="Unassembled WGS sequence"/>
</dbReference>
<dbReference type="PANTHER" id="PTHR30620">
    <property type="entry name" value="PERIPLASMIC BETA-GLUCOSIDASE-RELATED"/>
    <property type="match status" value="1"/>
</dbReference>
<dbReference type="EC" id="3.2.1.21" evidence="3"/>
<evidence type="ECO:0000256" key="1">
    <source>
        <dbReference type="ARBA" id="ARBA00000448"/>
    </source>
</evidence>
<reference evidence="10 11" key="1">
    <citation type="submission" date="2018-01" db="EMBL/GenBank/DDBJ databases">
        <title>Whole genome sequencing of Histamine producing bacteria.</title>
        <authorList>
            <person name="Butler K."/>
        </authorList>
    </citation>
    <scope>NUCLEOTIDE SEQUENCE [LARGE SCALE GENOMIC DNA]</scope>
    <source>
        <strain evidence="10 11">DSM 100436</strain>
    </source>
</reference>
<dbReference type="InterPro" id="IPR036881">
    <property type="entry name" value="Glyco_hydro_3_C_sf"/>
</dbReference>
<evidence type="ECO:0000313" key="10">
    <source>
        <dbReference type="EMBL" id="PSW22045.1"/>
    </source>
</evidence>
<accession>A0A2T3P0K2</accession>
<dbReference type="GO" id="GO:0008422">
    <property type="term" value="F:beta-glucosidase activity"/>
    <property type="evidence" value="ECO:0007669"/>
    <property type="project" value="UniProtKB-EC"/>
</dbReference>
<dbReference type="InterPro" id="IPR036962">
    <property type="entry name" value="Glyco_hydro_3_N_sf"/>
</dbReference>
<dbReference type="InterPro" id="IPR001764">
    <property type="entry name" value="Glyco_hydro_3_N"/>
</dbReference>
<dbReference type="InterPro" id="IPR017853">
    <property type="entry name" value="GH"/>
</dbReference>
<dbReference type="Pfam" id="PF01915">
    <property type="entry name" value="Glyco_hydro_3_C"/>
    <property type="match status" value="1"/>
</dbReference>